<feature type="coiled-coil region" evidence="2">
    <location>
        <begin position="97"/>
        <end position="131"/>
    </location>
</feature>
<dbReference type="NCBIfam" id="TIGR03696">
    <property type="entry name" value="Rhs_assc_core"/>
    <property type="match status" value="1"/>
</dbReference>
<evidence type="ECO:0000313" key="5">
    <source>
        <dbReference type="EMBL" id="CCB87954.1"/>
    </source>
</evidence>
<dbReference type="InterPro" id="IPR006530">
    <property type="entry name" value="YD"/>
</dbReference>
<reference evidence="5 6" key="2">
    <citation type="journal article" date="2011" name="Mol. Biol. Evol.">
        <title>Unity in variety--the pan-genome of the Chlamydiae.</title>
        <authorList>
            <person name="Collingro A."/>
            <person name="Tischler P."/>
            <person name="Weinmaier T."/>
            <person name="Penz T."/>
            <person name="Heinz E."/>
            <person name="Brunham R.C."/>
            <person name="Read T.D."/>
            <person name="Bavoil P.M."/>
            <person name="Sachse K."/>
            <person name="Kahane S."/>
            <person name="Friedman M.G."/>
            <person name="Rattei T."/>
            <person name="Myers G.S."/>
            <person name="Horn M."/>
        </authorList>
    </citation>
    <scope>NUCLEOTIDE SEQUENCE [LARGE SCALE GENOMIC DNA]</scope>
    <source>
        <strain evidence="6">ATCC VR-1471 / Z</strain>
    </source>
</reference>
<feature type="domain" description="Teneurin-like YD-shell" evidence="4">
    <location>
        <begin position="1744"/>
        <end position="1892"/>
    </location>
</feature>
<sequence length="2804" mass="320752">MRWNYFFLFFFLISSFTYSLNQKECEKIHAKVTPQWEKHQKLIEQFKKADSNEERLSLLQRSLAYCLKALEYCETILNDIAQQSKPERKKSWRVRQKKACEEDKKSLEAEIKELEKAIESLLSNIAFDKAKAVFEESRKTADLAKSKEETFPLDLKNIEEVVSNLNEIGTLYEKAVTLAQESLTALTSAKHSHEESKVLLEQTIKSYEEAANHYRKEASEWPAKVCAQIEKLKQRIATLLGEIQLCADKGLKRDSYELQKQAISILEKLLDSCASDETEFYREMLAELRHSIATFEIESDQSRLTQTLTEIPPLDFKTREDQRRATFFKKTSSPEIFLQTILHTDSPHTVIPLDGQTKKSEENEFSLYTEQFYRFLIQNELTVTHLLVKVLKEGKLLHKEKVALPLKNTTGWNQYIKADGMVLIPESDLKNNFKIDLRLNFVYDLKGSFSMIVALKGVDPSYQLTISLDEEKALCECTFLQPPPWQLDALRKPAQLSINQLIEQEALSCFQNKNKSDGRPSPLELMQYEALDQLVATLNRDPLLIAEYVHHEIAFADPLLIQENGVFQAPGIHRNPYMTYLEKMGSPWEQCQLLVYLLRKAGYPASYVIGDPCSIPKDFAEKLLFTKLPEGQNEALFRYPWVIFSDGKETISLFPWMKEMQVSEGYDLYACMPDAYASADRWILRYLKRDPAITKHVGPDEDDTAGVLFSRFIEEELRKQGLFLADVGVKHTQTKPHFSSWREFPQPHIQGSQQIFDFLLDPNKTLSFAIVEIFSHTNPQKCLAQSFPLASLTCSTLPIRFVSLGNNTVRLYVRFLDEQGEHFLDLDQTDHLVDVKVSYRVPIGSLNFCETKTLSIAKGTKAALCFHFGGATSEITSKFYKQFSNEKDEKNRLHALLSFVGAAYFEKCGRAEKLIANFHKVRPTTVFAFGLAKLSPDTSKGPFTGEQDLTLPQVDMFSFSSQMIDDLSSSWNQDYYSAQRQFEVLIAVDASSNEHQILREVFKDPNAISTVKLLQLAHQKHQKEKKFGEGFIVFTSESFEAANKTPEIAQALYFPYLEEINFHEIRKNFAEQWKALESLIDRKIPLSDWTYGYMTPSPILSQDGTYKEMGTFILHPRTNYALISNNNLLSHGGLGSPLPSHLSQYAITDWKLIPSSNNFKKSYTLQLPDHSASRDQSIFESLPGTTKWRSDVRLEHKSWLNSVADPVDIITGAFYIDELDLFLPGLFPIEIRRNYNSQNPLIGDFGCGWKLSLTPYLVEQENKRYVAELDGTVIIYNFNQQNSRWEVYPEDNPDLSNFNQDQVGSRANPFQSYIENDILYGVDGSRRFFKDGLLEKWINPRGAILTFSYEDQRLLRIESSSGQFCGFYYNSEHKIAEIYASDGKRIYYDYNSQGDLIKVVLPNSATVTYEYDRTHRLMRETKPHGKVLENIYDEEGRVKEQRTPMGQQQKIVTTATFDYGDGITIVTDAGGGKTTYKIFQKQIYQIVDPLGYEILQSWYIDQNSWFDAKTEQVISSNQTGGAIRSVKETTDKRGLTTTYLYDHQGNPIQITLKGEDLTGNGLKSISKTFVYNENNLCIQEEVSGQKTLITYDPHFSYLPKKIENYAENNLISYLQLEYNDCGQIEKEDRCGAGTLWKYDTWGFPKEKIQATGTEDPDVITSYSYNRQGQCNRITSHEGVVENRYDIMGNQVGTKTFSPTGALLSALYTSYDLNNAPIWKQTANTQNTLYLDYHASGLLKATRQQLAPSSEIAYTLYEYDSRGYLIEEVDSLGYTTYRDYDALGRIKSETKEGYSTLFTYEPGGLLETITTPSGTKTICLYTTNGLLKEEIYPDGTKTSFIYDFLGRPIQETKSGITWEIDYDDSNRKVIHTHPETKTTEVYEFDQRGNLIRFTDAANYVTEKIYDGLNRLKSERSPTGTHTTWNYQNNQVICTFPNGEKKIEYYEGGNIIRTEIFDCQNKPIEISTFHYDPKTDIQQVTQGEEVTTTWINALGLPIKVQKGEIITTYEYDVYGNCTMMTDGEGQTTSQTFDGLKRLIQKELPDGSFLKYDYDLDSNLAEYHLPNGSIWKASYDVMGRKSHEALHQGKEITQQWEYVYKNGYLKEMKDPMHRIHTYQYDALWRLIQENVEGWQRSYTYDARNLLQTAEQTGTQNLSWISSWFYTPRQEHSKVERSYDGDKQLIKESIYLNDELIQETHQHWEPSSRTLQINGHERTLTYQNDELIQNTIEGFNFDYTYTLNGKLQTKTTPLTHQTIDYNDAGFPETLTIQLPDTSYQEKLSWSPTGKLASFASPREQKQFTYTSIGYLKSAGTENYEFDFGKIGTGVRTSAPNHQVSKNGLDAFGRITAETNDKSSFVTTYNTMGQVVCQGQRQYEWDPWGRLLKVSDATLTWEASYDALGRRLQTRYAPYGGQTHITTSLYDPEEEFQEIGMKYDTKTFWKIYGPNTCDAITDETGAIVFLIYDATDALASILTEDKTYPLPKTCTAYGPQRAPSLPSDLISYAESLLWHSMSQDPTGLIWMGKRYYDSISGRFLSPDPIGYPICLDPYAYANGDPVNYMDPDGRFFSAVYQPSPSFTINLINAFASTFADREIGKSQPFQIGSFDLPTGGMGWINGITSTFLNSIESGMQISRYARGANIYGVYNATHKLAADLLECGAGYYGVHTPPVQHLKNVWRHFILTHGPDEKFLQTCHSGGAIHVKNALLTSAESVRKRIIVIAIAPGAIVPKKLCFKSYNYMSKRDFVSYCDLIIGGNIKYINELKLLDPHPDAKFFDHDFLSPTFADVIQERINDYIQKYGGGLK</sequence>
<evidence type="ECO:0000259" key="4">
    <source>
        <dbReference type="Pfam" id="PF25023"/>
    </source>
</evidence>
<gene>
    <name evidence="5" type="ordered locus">SNE_A00760</name>
</gene>
<dbReference type="STRING" id="331113.SNE_A00760"/>
<evidence type="ECO:0000256" key="1">
    <source>
        <dbReference type="ARBA" id="ARBA00022737"/>
    </source>
</evidence>
<keyword evidence="2" id="KW-0175">Coiled coil</keyword>
<evidence type="ECO:0000256" key="2">
    <source>
        <dbReference type="SAM" id="Coils"/>
    </source>
</evidence>
<dbReference type="Pfam" id="PF20148">
    <property type="entry name" value="DUF6531"/>
    <property type="match status" value="1"/>
</dbReference>
<dbReference type="InterPro" id="IPR056823">
    <property type="entry name" value="TEN-like_YD-shell"/>
</dbReference>
<organism evidence="5 6">
    <name type="scientific">Simkania negevensis (strain ATCC VR-1471 / DSM 27360 / Z)</name>
    <dbReference type="NCBI Taxonomy" id="331113"/>
    <lineage>
        <taxon>Bacteria</taxon>
        <taxon>Pseudomonadati</taxon>
        <taxon>Chlamydiota</taxon>
        <taxon>Chlamydiia</taxon>
        <taxon>Parachlamydiales</taxon>
        <taxon>Simkaniaceae</taxon>
        <taxon>Simkania</taxon>
    </lineage>
</organism>
<reference key="1">
    <citation type="journal article" date="2011" name="Mol. Biol. Evol.">
        <title>Unity in variety -- the pan-genome of the Chlamydiae.</title>
        <authorList>
            <person name="Collingro A."/>
            <person name="Tischler P."/>
            <person name="Weinmaier T."/>
            <person name="Penz T."/>
            <person name="Heinz E."/>
            <person name="Brunham R.C."/>
            <person name="Read T.D."/>
            <person name="Bavoil P.M."/>
            <person name="Sachse K."/>
            <person name="Kahane S."/>
            <person name="Friedman M.G."/>
            <person name="Rattei T."/>
            <person name="Myers G.S.A."/>
            <person name="Horn M."/>
        </authorList>
    </citation>
    <scope>NUCLEOTIDE SEQUENCE</scope>
    <source>
        <strain>Z</strain>
    </source>
</reference>
<dbReference type="PANTHER" id="PTHR32305:SF15">
    <property type="entry name" value="PROTEIN RHSA-RELATED"/>
    <property type="match status" value="1"/>
</dbReference>
<dbReference type="InterPro" id="IPR045351">
    <property type="entry name" value="DUF6531"/>
</dbReference>
<feature type="domain" description="Teneurin-like YD-shell" evidence="4">
    <location>
        <begin position="1982"/>
        <end position="2553"/>
    </location>
</feature>
<dbReference type="Proteomes" id="UP000000496">
    <property type="component" value="Chromosome gsn.131"/>
</dbReference>
<feature type="domain" description="Teneurin-like YD-shell" evidence="4">
    <location>
        <begin position="1344"/>
        <end position="1476"/>
    </location>
</feature>
<evidence type="ECO:0000259" key="3">
    <source>
        <dbReference type="Pfam" id="PF20148"/>
    </source>
</evidence>
<dbReference type="Pfam" id="PF05095">
    <property type="entry name" value="DUF687"/>
    <property type="match status" value="1"/>
</dbReference>
<feature type="coiled-coil region" evidence="2">
    <location>
        <begin position="197"/>
        <end position="249"/>
    </location>
</feature>
<dbReference type="InterPro" id="IPR050708">
    <property type="entry name" value="T6SS_VgrG/RHS"/>
</dbReference>
<evidence type="ECO:0000313" key="6">
    <source>
        <dbReference type="Proteomes" id="UP000000496"/>
    </source>
</evidence>
<dbReference type="EMBL" id="FR872582">
    <property type="protein sequence ID" value="CCB87954.1"/>
    <property type="molecule type" value="Genomic_DNA"/>
</dbReference>
<dbReference type="KEGG" id="sng:SNE_A00760"/>
<dbReference type="InterPro" id="IPR022385">
    <property type="entry name" value="Rhs_assc_core"/>
</dbReference>
<dbReference type="NCBIfam" id="TIGR01643">
    <property type="entry name" value="YD_repeat_2x"/>
    <property type="match status" value="2"/>
</dbReference>
<proteinExistence type="predicted"/>
<dbReference type="Gene3D" id="2.180.10.10">
    <property type="entry name" value="RHS repeat-associated core"/>
    <property type="match status" value="4"/>
</dbReference>
<keyword evidence="1" id="KW-0677">Repeat</keyword>
<keyword evidence="6" id="KW-1185">Reference proteome</keyword>
<dbReference type="eggNOG" id="COG3209">
    <property type="taxonomic scope" value="Bacteria"/>
</dbReference>
<feature type="domain" description="DUF6531" evidence="3">
    <location>
        <begin position="1205"/>
        <end position="1275"/>
    </location>
</feature>
<dbReference type="eggNOG" id="COG1196">
    <property type="taxonomic scope" value="Bacteria"/>
</dbReference>
<dbReference type="PANTHER" id="PTHR32305">
    <property type="match status" value="1"/>
</dbReference>
<protein>
    <recommendedName>
        <fullName evidence="7">Rhs family protein</fullName>
    </recommendedName>
</protein>
<dbReference type="Pfam" id="PF25023">
    <property type="entry name" value="TEN_YD-shell"/>
    <property type="match status" value="3"/>
</dbReference>
<name>F8L573_SIMNZ</name>
<accession>F8L573</accession>
<dbReference type="InterPro" id="IPR007787">
    <property type="entry name" value="DUF687"/>
</dbReference>
<evidence type="ECO:0008006" key="7">
    <source>
        <dbReference type="Google" id="ProtNLM"/>
    </source>
</evidence>
<dbReference type="HOGENOM" id="CLU_227062_0_0_0"/>